<evidence type="ECO:0000259" key="10">
    <source>
        <dbReference type="PROSITE" id="PS51278"/>
    </source>
</evidence>
<comment type="similarity">
    <text evidence="2">Belongs to the asparagine synthetase family.</text>
</comment>
<feature type="binding site" evidence="9">
    <location>
        <position position="100"/>
    </location>
    <ligand>
        <name>L-glutamine</name>
        <dbReference type="ChEBI" id="CHEBI:58359"/>
    </ligand>
</feature>
<dbReference type="EMBL" id="FWYB01000003">
    <property type="protein sequence ID" value="SMC79041.1"/>
    <property type="molecule type" value="Genomic_DNA"/>
</dbReference>
<keyword evidence="12" id="KW-1185">Reference proteome</keyword>
<accession>A0A1W2C1R6</accession>
<evidence type="ECO:0000256" key="5">
    <source>
        <dbReference type="ARBA" id="ARBA00022840"/>
    </source>
</evidence>
<gene>
    <name evidence="11" type="ORF">SAMN04488101_10348</name>
</gene>
<dbReference type="InterPro" id="IPR033738">
    <property type="entry name" value="AsnB_N"/>
</dbReference>
<dbReference type="SUPFAM" id="SSF52402">
    <property type="entry name" value="Adenine nucleotide alpha hydrolases-like"/>
    <property type="match status" value="1"/>
</dbReference>
<reference evidence="11 12" key="1">
    <citation type="submission" date="2017-04" db="EMBL/GenBank/DDBJ databases">
        <authorList>
            <person name="Afonso C.L."/>
            <person name="Miller P.J."/>
            <person name="Scott M.A."/>
            <person name="Spackman E."/>
            <person name="Goraichik I."/>
            <person name="Dimitrov K.M."/>
            <person name="Suarez D.L."/>
            <person name="Swayne D.E."/>
        </authorList>
    </citation>
    <scope>NUCLEOTIDE SEQUENCE [LARGE SCALE GENOMIC DNA]</scope>
    <source>
        <strain evidence="11 12">DSM 19625</strain>
    </source>
</reference>
<dbReference type="Proteomes" id="UP000192678">
    <property type="component" value="Unassembled WGS sequence"/>
</dbReference>
<dbReference type="InterPro" id="IPR006426">
    <property type="entry name" value="Asn_synth_AEB"/>
</dbReference>
<organism evidence="11 12">
    <name type="scientific">Pedobacter nyackensis</name>
    <dbReference type="NCBI Taxonomy" id="475255"/>
    <lineage>
        <taxon>Bacteria</taxon>
        <taxon>Pseudomonadati</taxon>
        <taxon>Bacteroidota</taxon>
        <taxon>Sphingobacteriia</taxon>
        <taxon>Sphingobacteriales</taxon>
        <taxon>Sphingobacteriaceae</taxon>
        <taxon>Pedobacter</taxon>
    </lineage>
</organism>
<dbReference type="Pfam" id="PF13537">
    <property type="entry name" value="GATase_7"/>
    <property type="match status" value="1"/>
</dbReference>
<dbReference type="GO" id="GO:0005524">
    <property type="term" value="F:ATP binding"/>
    <property type="evidence" value="ECO:0007669"/>
    <property type="project" value="UniProtKB-KW"/>
</dbReference>
<dbReference type="GO" id="GO:0004066">
    <property type="term" value="F:asparagine synthase (glutamine-hydrolyzing) activity"/>
    <property type="evidence" value="ECO:0007669"/>
    <property type="project" value="UniProtKB-EC"/>
</dbReference>
<comment type="pathway">
    <text evidence="1">Amino-acid biosynthesis; L-asparagine biosynthesis; L-asparagine from L-aspartate (L-Gln route): step 1/1.</text>
</comment>
<evidence type="ECO:0000256" key="7">
    <source>
        <dbReference type="ARBA" id="ARBA00048741"/>
    </source>
</evidence>
<evidence type="ECO:0000256" key="4">
    <source>
        <dbReference type="ARBA" id="ARBA00022741"/>
    </source>
</evidence>
<dbReference type="NCBIfam" id="TIGR01536">
    <property type="entry name" value="asn_synth_AEB"/>
    <property type="match status" value="1"/>
</dbReference>
<dbReference type="STRING" id="475255.SAMN04488101_10348"/>
<dbReference type="EC" id="6.3.5.4" evidence="3"/>
<protein>
    <recommendedName>
        <fullName evidence="3">asparagine synthase (glutamine-hydrolyzing)</fullName>
        <ecNumber evidence="3">6.3.5.4</ecNumber>
    </recommendedName>
</protein>
<dbReference type="CDD" id="cd01991">
    <property type="entry name" value="Asn_synthase_B_C"/>
    <property type="match status" value="1"/>
</dbReference>
<dbReference type="AlphaFoldDB" id="A0A1W2C1R6"/>
<feature type="active site" description="For GATase activity" evidence="8">
    <location>
        <position position="2"/>
    </location>
</feature>
<dbReference type="SUPFAM" id="SSF56235">
    <property type="entry name" value="N-terminal nucleophile aminohydrolases (Ntn hydrolases)"/>
    <property type="match status" value="1"/>
</dbReference>
<dbReference type="InterPro" id="IPR014729">
    <property type="entry name" value="Rossmann-like_a/b/a_fold"/>
</dbReference>
<keyword evidence="6 8" id="KW-0315">Glutamine amidotransferase</keyword>
<comment type="catalytic activity">
    <reaction evidence="7">
        <text>L-aspartate + L-glutamine + ATP + H2O = L-asparagine + L-glutamate + AMP + diphosphate + H(+)</text>
        <dbReference type="Rhea" id="RHEA:12228"/>
        <dbReference type="ChEBI" id="CHEBI:15377"/>
        <dbReference type="ChEBI" id="CHEBI:15378"/>
        <dbReference type="ChEBI" id="CHEBI:29985"/>
        <dbReference type="ChEBI" id="CHEBI:29991"/>
        <dbReference type="ChEBI" id="CHEBI:30616"/>
        <dbReference type="ChEBI" id="CHEBI:33019"/>
        <dbReference type="ChEBI" id="CHEBI:58048"/>
        <dbReference type="ChEBI" id="CHEBI:58359"/>
        <dbReference type="ChEBI" id="CHEBI:456215"/>
        <dbReference type="EC" id="6.3.5.4"/>
    </reaction>
</comment>
<dbReference type="PANTHER" id="PTHR43284:SF1">
    <property type="entry name" value="ASPARAGINE SYNTHETASE"/>
    <property type="match status" value="1"/>
</dbReference>
<keyword evidence="5 9" id="KW-0067">ATP-binding</keyword>
<dbReference type="RefSeq" id="WP_084288845.1">
    <property type="nucleotide sequence ID" value="NZ_FWYB01000003.1"/>
</dbReference>
<dbReference type="InterPro" id="IPR029055">
    <property type="entry name" value="Ntn_hydrolases_N"/>
</dbReference>
<dbReference type="Gene3D" id="3.60.20.10">
    <property type="entry name" value="Glutamine Phosphoribosylpyrophosphate, subunit 1, domain 1"/>
    <property type="match status" value="1"/>
</dbReference>
<evidence type="ECO:0000313" key="11">
    <source>
        <dbReference type="EMBL" id="SMC79041.1"/>
    </source>
</evidence>
<sequence>MCGVAGIFNLNGAPIARQTIKKMADTMAHRGPDGEGFFIENNIALAHRRLAILDVSERGAQPMSSHDGDWVISFNGCIYNYLELQQELRSKGHSFVSTSDTEVISEGLAAYGPSFFERLNGMFVVAAWHKKENTLYLSRDRFGVKPLYYWFNHKSLVFASEVKAIIAHPDYKIGVDLDALNQYFTFQNVFTYNTLFKGVTMLPPANTVKINSLSNHVHHYSWWDYNFTEPDNNMSFDEAKEETKRLFSNAVARQMVSDVPVGSYLSGGMDSGSIAAVASKHVSRLTTFTAGFDMSEVTGVEANYDERRDAELMANHFKTEHYEQVINAGDLSWSLPRLVYHLEDLRVGMSYPNYYISRLASKFVKVCLQGTGGDELYGGYPWRYYRVFKSLNQSEFFDNYYGFWQRLVADEDKKRLFTKDVFSKIDLRGPRDVFERVFTFNEKLKYDTPEHHIENSLYFEIKTFLPGLLLVGDKLAMASGLEERFPFLDNDLVNFSQKIPVRHKLGNLENRLKIDENSYGDKRKTYQEFDDGKNVLRKAMMDFLPERIINRKKQGFSAPDESWYRGENAQYIKDLLLSKKTVSSEFIDPAYVEHIIHEHMDKRINHRLLIWSFMNFEWWCKIFLNNEKFD</sequence>
<evidence type="ECO:0000256" key="2">
    <source>
        <dbReference type="ARBA" id="ARBA00005752"/>
    </source>
</evidence>
<dbReference type="CDD" id="cd00712">
    <property type="entry name" value="AsnB"/>
    <property type="match status" value="1"/>
</dbReference>
<dbReference type="GO" id="GO:0005829">
    <property type="term" value="C:cytosol"/>
    <property type="evidence" value="ECO:0007669"/>
    <property type="project" value="TreeGrafter"/>
</dbReference>
<name>A0A1W2C1R6_9SPHI</name>
<dbReference type="PIRSF" id="PIRSF001589">
    <property type="entry name" value="Asn_synthetase_glu-h"/>
    <property type="match status" value="1"/>
</dbReference>
<evidence type="ECO:0000256" key="3">
    <source>
        <dbReference type="ARBA" id="ARBA00012737"/>
    </source>
</evidence>
<dbReference type="Gene3D" id="3.40.50.620">
    <property type="entry name" value="HUPs"/>
    <property type="match status" value="1"/>
</dbReference>
<dbReference type="InterPro" id="IPR001962">
    <property type="entry name" value="Asn_synthase"/>
</dbReference>
<evidence type="ECO:0000256" key="9">
    <source>
        <dbReference type="PIRSR" id="PIRSR001589-2"/>
    </source>
</evidence>
<evidence type="ECO:0000256" key="1">
    <source>
        <dbReference type="ARBA" id="ARBA00005187"/>
    </source>
</evidence>
<dbReference type="GO" id="GO:0006529">
    <property type="term" value="P:asparagine biosynthetic process"/>
    <property type="evidence" value="ECO:0007669"/>
    <property type="project" value="UniProtKB-KW"/>
</dbReference>
<proteinExistence type="inferred from homology"/>
<keyword evidence="8" id="KW-0028">Amino-acid biosynthesis</keyword>
<feature type="domain" description="Glutamine amidotransferase type-2" evidence="10">
    <location>
        <begin position="2"/>
        <end position="213"/>
    </location>
</feature>
<dbReference type="PANTHER" id="PTHR43284">
    <property type="entry name" value="ASPARAGINE SYNTHETASE (GLUTAMINE-HYDROLYZING)"/>
    <property type="match status" value="1"/>
</dbReference>
<dbReference type="OrthoDB" id="9763290at2"/>
<dbReference type="InterPro" id="IPR051786">
    <property type="entry name" value="ASN_synthetase/amidase"/>
</dbReference>
<evidence type="ECO:0000256" key="6">
    <source>
        <dbReference type="ARBA" id="ARBA00022962"/>
    </source>
</evidence>
<dbReference type="Pfam" id="PF00733">
    <property type="entry name" value="Asn_synthase"/>
    <property type="match status" value="1"/>
</dbReference>
<evidence type="ECO:0000256" key="8">
    <source>
        <dbReference type="PIRSR" id="PIRSR001589-1"/>
    </source>
</evidence>
<dbReference type="PROSITE" id="PS51278">
    <property type="entry name" value="GATASE_TYPE_2"/>
    <property type="match status" value="1"/>
</dbReference>
<keyword evidence="8" id="KW-0061">Asparagine biosynthesis</keyword>
<evidence type="ECO:0000313" key="12">
    <source>
        <dbReference type="Proteomes" id="UP000192678"/>
    </source>
</evidence>
<dbReference type="InterPro" id="IPR017932">
    <property type="entry name" value="GATase_2_dom"/>
</dbReference>
<keyword evidence="4 9" id="KW-0547">Nucleotide-binding</keyword>